<proteinExistence type="inferred from homology"/>
<keyword evidence="4" id="KW-0808">Transferase</keyword>
<dbReference type="GO" id="GO:0016780">
    <property type="term" value="F:phosphotransferase activity, for other substituted phosphate groups"/>
    <property type="evidence" value="ECO:0007669"/>
    <property type="project" value="TreeGrafter"/>
</dbReference>
<dbReference type="PANTHER" id="PTHR30576:SF0">
    <property type="entry name" value="UNDECAPRENYL-PHOSPHATE N-ACETYLGALACTOSAMINYL 1-PHOSPHATE TRANSFERASE-RELATED"/>
    <property type="match status" value="1"/>
</dbReference>
<feature type="domain" description="Bacterial sugar transferase" evidence="3">
    <location>
        <begin position="35"/>
        <end position="227"/>
    </location>
</feature>
<dbReference type="Pfam" id="PF02397">
    <property type="entry name" value="Bac_transf"/>
    <property type="match status" value="1"/>
</dbReference>
<dbReference type="EMBL" id="FWDO01000005">
    <property type="protein sequence ID" value="SLM18729.1"/>
    <property type="molecule type" value="Genomic_DNA"/>
</dbReference>
<protein>
    <submittedName>
        <fullName evidence="4">Sugar transferases involved in lipopolysaccharide synthesis</fullName>
    </submittedName>
</protein>
<accession>A0A3P3XRN2</accession>
<organism evidence="4">
    <name type="scientific">uncultured spirochete</name>
    <dbReference type="NCBI Taxonomy" id="156406"/>
    <lineage>
        <taxon>Bacteria</taxon>
        <taxon>Pseudomonadati</taxon>
        <taxon>Spirochaetota</taxon>
        <taxon>Spirochaetia</taxon>
        <taxon>Spirochaetales</taxon>
        <taxon>environmental samples</taxon>
    </lineage>
</organism>
<evidence type="ECO:0000256" key="1">
    <source>
        <dbReference type="ARBA" id="ARBA00006464"/>
    </source>
</evidence>
<dbReference type="PANTHER" id="PTHR30576">
    <property type="entry name" value="COLANIC BIOSYNTHESIS UDP-GLUCOSE LIPID CARRIER TRANSFERASE"/>
    <property type="match status" value="1"/>
</dbReference>
<dbReference type="InterPro" id="IPR003362">
    <property type="entry name" value="Bact_transf"/>
</dbReference>
<keyword evidence="2" id="KW-0812">Transmembrane</keyword>
<dbReference type="AlphaFoldDB" id="A0A3P3XRN2"/>
<keyword evidence="2" id="KW-0472">Membrane</keyword>
<comment type="similarity">
    <text evidence="1">Belongs to the bacterial sugar transferase family.</text>
</comment>
<feature type="transmembrane region" description="Helical" evidence="2">
    <location>
        <begin position="40"/>
        <end position="63"/>
    </location>
</feature>
<keyword evidence="2" id="KW-1133">Transmembrane helix</keyword>
<reference evidence="4" key="1">
    <citation type="submission" date="2017-02" db="EMBL/GenBank/DDBJ databases">
        <authorList>
            <person name="Regsiter A."/>
            <person name="William W."/>
        </authorList>
    </citation>
    <scope>NUCLEOTIDE SEQUENCE</scope>
    <source>
        <strain evidence="4">BdmA 4</strain>
    </source>
</reference>
<evidence type="ECO:0000313" key="4">
    <source>
        <dbReference type="EMBL" id="SLM18729.1"/>
    </source>
</evidence>
<evidence type="ECO:0000256" key="2">
    <source>
        <dbReference type="SAM" id="Phobius"/>
    </source>
</evidence>
<evidence type="ECO:0000259" key="3">
    <source>
        <dbReference type="Pfam" id="PF02397"/>
    </source>
</evidence>
<name>A0A3P3XRN2_9SPIR</name>
<sequence>MLLKAWDAMPARMRNAPVRGYYELLRQKRAALVLKRLFDVLASIILLAILLPLLLALIVLIKLDSEGPVMFRQTRVTQYGRQFRIYKFRTMVHHAESLGTQVTTRDDARVTRAGRMLRKLRLDELPQLFNILVGDMTFVGTRPEVPKYVARYSDEMLATLLLPAGVTSEASIYYKDEEQLLADARDADATYLGEVLPAKMRYNLEGIRKFCGSYELRVMSKTLVAVTKK</sequence>
<gene>
    <name evidence="4" type="ORF">SPIRO4BDMA_50244</name>
</gene>